<dbReference type="EMBL" id="JACLYU010000026">
    <property type="protein sequence ID" value="MBM6700355.1"/>
    <property type="molecule type" value="Genomic_DNA"/>
</dbReference>
<reference evidence="1" key="1">
    <citation type="submission" date="2020-08" db="EMBL/GenBank/DDBJ databases">
        <authorList>
            <person name="Cejkova D."/>
            <person name="Kubasova T."/>
            <person name="Jahodarova E."/>
            <person name="Rychlik I."/>
        </authorList>
    </citation>
    <scope>NUCLEOTIDE SEQUENCE</scope>
    <source>
        <strain evidence="1">An836</strain>
    </source>
</reference>
<name>A0A939BAH6_9BIFI</name>
<dbReference type="Proteomes" id="UP000718821">
    <property type="component" value="Unassembled WGS sequence"/>
</dbReference>
<organism evidence="1 2">
    <name type="scientific">Bifidobacterium pullorum subsp. saeculare</name>
    <dbReference type="NCBI Taxonomy" id="78257"/>
    <lineage>
        <taxon>Bacteria</taxon>
        <taxon>Bacillati</taxon>
        <taxon>Actinomycetota</taxon>
        <taxon>Actinomycetes</taxon>
        <taxon>Bifidobacteriales</taxon>
        <taxon>Bifidobacteriaceae</taxon>
        <taxon>Bifidobacterium</taxon>
    </lineage>
</organism>
<gene>
    <name evidence="1" type="ORF">H7U32_08635</name>
</gene>
<proteinExistence type="predicted"/>
<dbReference type="AlphaFoldDB" id="A0A939BAH6"/>
<evidence type="ECO:0000313" key="1">
    <source>
        <dbReference type="EMBL" id="MBM6700355.1"/>
    </source>
</evidence>
<evidence type="ECO:0000313" key="2">
    <source>
        <dbReference type="Proteomes" id="UP000718821"/>
    </source>
</evidence>
<accession>A0A939BAH6</accession>
<keyword evidence="2" id="KW-1185">Reference proteome</keyword>
<reference evidence="1" key="2">
    <citation type="journal article" date="2021" name="Sci. Rep.">
        <title>The distribution of antibiotic resistance genes in chicken gut microbiota commensals.</title>
        <authorList>
            <person name="Juricova H."/>
            <person name="Matiasovicova J."/>
            <person name="Kubasova T."/>
            <person name="Cejkova D."/>
            <person name="Rychlik I."/>
        </authorList>
    </citation>
    <scope>NUCLEOTIDE SEQUENCE</scope>
    <source>
        <strain evidence="1">An836</strain>
    </source>
</reference>
<comment type="caution">
    <text evidence="1">The sequence shown here is derived from an EMBL/GenBank/DDBJ whole genome shotgun (WGS) entry which is preliminary data.</text>
</comment>
<sequence>MVRRTGAARWTVALPGEAAAGYLPEGADDLLLRIRYRGDVGRLWAGGTLIGDNYANGAPWEVGLKEHGDLLRACDGVLTLAVAPLTPGSPVVMEEPFDADGTVADLVDVALVPVMVRTFDLTGKDGE</sequence>
<protein>
    <submittedName>
        <fullName evidence="1">Uncharacterized protein</fullName>
    </submittedName>
</protein>